<dbReference type="EnsemblMetazoa" id="CapteT182594">
    <property type="protein sequence ID" value="CapteP182594"/>
    <property type="gene ID" value="CapteG182594"/>
</dbReference>
<feature type="domain" description="Cadherin" evidence="30">
    <location>
        <begin position="771"/>
        <end position="876"/>
    </location>
</feature>
<dbReference type="GO" id="GO:0016339">
    <property type="term" value="P:calcium-dependent cell-cell adhesion via plasma membrane cell adhesion molecules"/>
    <property type="evidence" value="ECO:0007669"/>
    <property type="project" value="UniProtKB-ARBA"/>
</dbReference>
<dbReference type="EMBL" id="AMQN01011686">
    <property type="status" value="NOT_ANNOTATED_CDS"/>
    <property type="molecule type" value="Genomic_DNA"/>
</dbReference>
<dbReference type="GO" id="GO:0005509">
    <property type="term" value="F:calcium ion binding"/>
    <property type="evidence" value="ECO:0007669"/>
    <property type="project" value="UniProtKB-UniRule"/>
</dbReference>
<dbReference type="EMBL" id="KB309028">
    <property type="protein sequence ID" value="ELT95736.1"/>
    <property type="molecule type" value="Genomic_DNA"/>
</dbReference>
<feature type="disulfide bond" evidence="20">
    <location>
        <begin position="1454"/>
        <end position="1463"/>
    </location>
</feature>
<evidence type="ECO:0000256" key="22">
    <source>
        <dbReference type="SAM" id="MobiDB-lite"/>
    </source>
</evidence>
<evidence type="ECO:0000256" key="14">
    <source>
        <dbReference type="ARBA" id="ARBA00023157"/>
    </source>
</evidence>
<evidence type="ECO:0000259" key="27">
    <source>
        <dbReference type="PROSITE" id="PS50221"/>
    </source>
</evidence>
<evidence type="ECO:0000256" key="21">
    <source>
        <dbReference type="PROSITE-ProRule" id="PRU00460"/>
    </source>
</evidence>
<evidence type="ECO:0000313" key="32">
    <source>
        <dbReference type="EnsemblMetazoa" id="CapteP182594"/>
    </source>
</evidence>
<dbReference type="SMART" id="SM00181">
    <property type="entry name" value="EGF"/>
    <property type="match status" value="6"/>
</dbReference>
<evidence type="ECO:0000256" key="13">
    <source>
        <dbReference type="ARBA" id="ARBA00023136"/>
    </source>
</evidence>
<evidence type="ECO:0000256" key="1">
    <source>
        <dbReference type="ARBA" id="ARBA00004221"/>
    </source>
</evidence>
<keyword evidence="8" id="KW-0732">Signal</keyword>
<keyword evidence="18 21" id="KW-0424">Laminin EGF-like domain</keyword>
<dbReference type="Pfam" id="PF00002">
    <property type="entry name" value="7tm_2"/>
    <property type="match status" value="1"/>
</dbReference>
<dbReference type="InterPro" id="IPR002049">
    <property type="entry name" value="LE_dom"/>
</dbReference>
<feature type="transmembrane region" description="Helical" evidence="23">
    <location>
        <begin position="2269"/>
        <end position="2286"/>
    </location>
</feature>
<dbReference type="PROSITE" id="PS50227">
    <property type="entry name" value="G_PROTEIN_RECEP_F2_3"/>
    <property type="match status" value="1"/>
</dbReference>
<dbReference type="InterPro" id="IPR000742">
    <property type="entry name" value="EGF"/>
</dbReference>
<evidence type="ECO:0000256" key="6">
    <source>
        <dbReference type="ARBA" id="ARBA00022536"/>
    </source>
</evidence>
<feature type="domain" description="EGF-like" evidence="25">
    <location>
        <begin position="1428"/>
        <end position="1464"/>
    </location>
</feature>
<sequence>MKLVLYPPITKPRSRIRRKRAKSNSAPSFPLQLYVKNVPEEQSPGFTIDTITASDPDEGDAGRLTYSLLATRDGRSQNMFTIDPSSGQLTTTQSLDRESIATHHLQIIASDYGHPSQSAYASLIIYVDDINDHAPLFEQKSYQRDVTESSSIGSTIITVRASDEDSGHNGEIEYSILNPSGPNEVFNIDPRVGSITTNKKLDREKHASYTLQVQASDKAMVIERKTEVVQVQINVLDENDNKPQFSQSSYTVDVREDVDIAGGPVILEVKATDADAGDNGLVRYSITGGNIQDTFYINDISGELSLRKPLDYERMNSYRLNVRAQDSGSPHRSNSTTVLVRVIDVNDNSPRFYTSLYQEAVLENVAVGYTIMRVQAYDSDSGLNSALVYSIHDAIDDLPIEIDTQTGALTTVKELDREKHERFSFRVEARDQGDPVRSANAGVEINIRDVNDNNPIFKPKVYSEIVSEEAMLGSPVVYVTASDADADEHSRVTYSITSGNDMNAFNIISQMGQGLITVARPLNFKEKSRYILTVTASDPGNLVDTATVFINVSDANTYRPVFQETPYTVRVDEDTSVGTTIFQVTATDLDSGDNARISYTMDESEMFAIDVETGEIFIKEGLDRELTPSYTLSVTATDHGRPSKADTTDIEITVADINDNDPKFLEPKYTGRVDEDAFVGTSILKISATDADSGLNGRVRYTFEGGFSGDGHFSIDPTLGVIRTAESLDREKVASYELRAFAVDRGSPERSVSVVISITLNDINDNAPQFQMSHLDLYIPENSPIGSEVDSVLAIDPDEGVNAEVVYSIVGGNDADSFSLVTERDQPAIITTLVELDYESSKREFKIMIRARSAHIFADATVSIHVQDVNDNIPQLKDFVIIFNNYQDHFPTDPIGRIPAFDPDDTDELQYEIIGGNRAGLLHLDPHTGQLTLDSRLNSDVPTNGTLQVSVSDGINSVSAQCQLFVRLVSQDMLYSSITLRLNDISRSAFLSPLYQLFVSALSSVLPTSVDNIIMFDVTQDQAQTLNVSFSVRERVDQSRDVWMSPQYLRERIYLQRMLLNKLSTLEVLPFDDNICVREPCLNYEECISTLKFGNVTDFVSSDSMLFRPIRPVNTFKCHCPLGFTGMHSEYLCDTEVNLCYSSPCRNGGVCIQREAGFSCVCPDRFTGVHCEVPLDGGRLDVCPEDACASPSQCALLIRGGFRCERCPSDINAPCQPCTEIEHHTPFCELTTRSFPRNSFLMFASLKRRHRFSIRMSFATRQKDALLFYNGRYNEQHDFVALELTNGQLQFSFSLGSETTRVRTKMTSGISDGQWHTAHVQYLSRTATLSVDSCDIEMTLKYHDLEQCAARVTHILDDHCSDVTESCHRFLDLTGPFQLGGLPTLPSDFQVRNTDFVGCVKDVYIDDEFLDLNSHVWNNGTSEGCPQKEAHCRSQPCRNHGECREAWGSYLCKCSDGWAGRDCSQKIDSPMKLNGESLLEFSDHSLPLVVLPWFNALSFRTRQSTALLMAIECGMGTRDDPKMVNGYIHYIHPRKTIVLDLHQVNDGLWHHLEMRWLPHKQFVISLDYGQVQTLDSMNDWVTGQKVGTVFVGGFREKIRNKFVIVDGLIGCVKDISVGNVINSFLKNPKRSNIEMGCSSDDSCQPPSECPKRSRCLDIWGDRKCICDPGHLGANCEKICDHYNPCGNGAQCHLNASSRHGYSCNCPYGFEGTNCQVEVAAVCPASWYGSPICGPCLCDTENGFDPHCDKTTGACHCKALHYMPDGKHCFPCNCYEIGSNGTTCDAITGQCVCRPGVVGRRCDSCASRFAEVTRSGCKVIYGSCPKDHSAGIWWPRTKTGEVAEEACPFGTEGLSQRECNDTDGWTKPDLFDCTSKKFVDLRKQLELLNSRSLRVNTFVAKNLASKLNEASASTGDLHGMDVGISAGILLHLLKYEIQQTGLNLTHTQDRNYIQNIVNVLGRTLQPKYKEFWDTLHLESSHLVHLMRYLEEYTRTLARNMPQIFTQPFDVVHENIVLGLDVIHPGNFSNVPIPKFNNKVKNDFMFDSDTKAVIPGQVFDFSGGATPATVSYVLYKHLGFLLPDQTDSTVRRLHGIPLSVNSAVMSLTLIDGGLLEGNLHDPLLFNFRQIEASNRSSPQCVYWKYDNREGGLYTGQWSSEGCEMVSRNAKQRHLFVTCKCNHLSTFALLMDETDTEHPTLQTADVQIITYIGLAIGLVCLFVAMVMFCCIRHVASNLNSIHLNLIFCLFVSLLIFLLGIDQTEPKIVCKLVAMFLHFFHLCVFAWIFVESLHLYRMLTEIRNINTGNMKFYYLLGYVIPGIVVGLAVGLRIEDYDNKEFCWISTNDLLVWSFAGPICVSIAVTMVMFLMALRASCHVTKKSETEMASIKYGLKAAILLTPLCSLAWVFGLLSVNEGVMAFNYLFAALSFLQGLFILLAYVAFNKEVSFHLRNKWKRMRRGNDYLDNHTPPHMRNVMYQPSDSFEQHLGVSTSSQTSSKDSSCLQPTNTLYSPHTNHYGYDPTYCHSNDALEVEAGRIASKQLDSDSEISVVDQQEMDLASSHSSDDDDWGKPKAPPPYASILHKPSPDWLKGQEVKRVQISDAPPVDIMRSLSPRNEQRRLSPPSRGEGQSALSPRSPRSPRSPKDQMTVLSQNSSLTESDLATIQEMPSPQDLQNNEDRPIQQ</sequence>
<dbReference type="SMART" id="SM00008">
    <property type="entry name" value="HormR"/>
    <property type="match status" value="1"/>
</dbReference>
<feature type="disulfide bond" evidence="21">
    <location>
        <begin position="1773"/>
        <end position="1790"/>
    </location>
</feature>
<evidence type="ECO:0000256" key="19">
    <source>
        <dbReference type="PROSITE-ProRule" id="PRU00043"/>
    </source>
</evidence>
<dbReference type="SUPFAM" id="SSF49313">
    <property type="entry name" value="Cadherin-like"/>
    <property type="match status" value="9"/>
</dbReference>
<dbReference type="GO" id="GO:0007166">
    <property type="term" value="P:cell surface receptor signaling pathway"/>
    <property type="evidence" value="ECO:0007669"/>
    <property type="project" value="InterPro"/>
</dbReference>
<evidence type="ECO:0000256" key="3">
    <source>
        <dbReference type="ARBA" id="ARBA00007343"/>
    </source>
</evidence>
<dbReference type="Pfam" id="PF02793">
    <property type="entry name" value="HRM"/>
    <property type="match status" value="1"/>
</dbReference>
<feature type="domain" description="Laminin EGF-like" evidence="26">
    <location>
        <begin position="1771"/>
        <end position="1818"/>
    </location>
</feature>
<feature type="domain" description="EGF-like" evidence="25">
    <location>
        <begin position="1676"/>
        <end position="1715"/>
    </location>
</feature>
<dbReference type="Pfam" id="PF01825">
    <property type="entry name" value="GPS"/>
    <property type="match status" value="1"/>
</dbReference>
<accession>R7TWB7</accession>
<dbReference type="FunCoup" id="R7TWB7">
    <property type="interactions" value="147"/>
</dbReference>
<dbReference type="InterPro" id="IPR001791">
    <property type="entry name" value="Laminin_G"/>
</dbReference>
<dbReference type="PRINTS" id="PR01278">
    <property type="entry name" value="CD97PROTEIN"/>
</dbReference>
<dbReference type="FunFam" id="2.60.40.60:FF:000181">
    <property type="entry name" value="Predicted protein"/>
    <property type="match status" value="1"/>
</dbReference>
<feature type="transmembrane region" description="Helical" evidence="23">
    <location>
        <begin position="2347"/>
        <end position="2369"/>
    </location>
</feature>
<dbReference type="CDD" id="cd11304">
    <property type="entry name" value="Cadherin_repeat"/>
    <property type="match status" value="9"/>
</dbReference>
<feature type="domain" description="Cadherin" evidence="30">
    <location>
        <begin position="563"/>
        <end position="664"/>
    </location>
</feature>
<feature type="domain" description="Cadherin" evidence="30">
    <location>
        <begin position="138"/>
        <end position="245"/>
    </location>
</feature>
<dbReference type="PRINTS" id="PR00249">
    <property type="entry name" value="GPCRSECRETIN"/>
</dbReference>
<feature type="domain" description="EGF-like" evidence="25">
    <location>
        <begin position="1136"/>
        <end position="1172"/>
    </location>
</feature>
<dbReference type="InterPro" id="IPR001881">
    <property type="entry name" value="EGF-like_Ca-bd_dom"/>
</dbReference>
<dbReference type="InterPro" id="IPR002126">
    <property type="entry name" value="Cadherin-like_dom"/>
</dbReference>
<evidence type="ECO:0000256" key="4">
    <source>
        <dbReference type="ARBA" id="ARBA00022473"/>
    </source>
</evidence>
<dbReference type="Pfam" id="PF00053">
    <property type="entry name" value="EGF_laminin"/>
    <property type="match status" value="1"/>
</dbReference>
<dbReference type="GO" id="GO:0051239">
    <property type="term" value="P:regulation of multicellular organismal process"/>
    <property type="evidence" value="ECO:0007669"/>
    <property type="project" value="UniProtKB-ARBA"/>
</dbReference>
<dbReference type="InterPro" id="IPR000832">
    <property type="entry name" value="GPCR_2_secretin-like"/>
</dbReference>
<dbReference type="FunFam" id="4.10.1240.10:FF:000021">
    <property type="entry name" value="Cadherin EGF LAG seven-pass G-type receptor"/>
    <property type="match status" value="1"/>
</dbReference>
<dbReference type="FunFam" id="1.20.1070.10:FF:000058">
    <property type="entry name" value="Adhesion G protein-coupled receptor F5"/>
    <property type="match status" value="1"/>
</dbReference>
<dbReference type="STRING" id="283909.R7TWB7"/>
<organism evidence="31">
    <name type="scientific">Capitella teleta</name>
    <name type="common">Polychaete worm</name>
    <dbReference type="NCBI Taxonomy" id="283909"/>
    <lineage>
        <taxon>Eukaryota</taxon>
        <taxon>Metazoa</taxon>
        <taxon>Spiralia</taxon>
        <taxon>Lophotrochozoa</taxon>
        <taxon>Annelida</taxon>
        <taxon>Polychaeta</taxon>
        <taxon>Sedentaria</taxon>
        <taxon>Scolecida</taxon>
        <taxon>Capitellidae</taxon>
        <taxon>Capitella</taxon>
    </lineage>
</organism>
<dbReference type="SMART" id="SM00180">
    <property type="entry name" value="EGF_Lam"/>
    <property type="match status" value="1"/>
</dbReference>
<keyword evidence="10 19" id="KW-0106">Calcium</keyword>
<feature type="disulfide bond" evidence="21">
    <location>
        <begin position="1792"/>
        <end position="1801"/>
    </location>
</feature>
<feature type="domain" description="Laminin G" evidence="24">
    <location>
        <begin position="1230"/>
        <end position="1425"/>
    </location>
</feature>
<dbReference type="InterPro" id="IPR057244">
    <property type="entry name" value="GAIN_B"/>
</dbReference>
<keyword evidence="33" id="KW-1185">Reference proteome</keyword>
<evidence type="ECO:0000256" key="5">
    <source>
        <dbReference type="ARBA" id="ARBA00022475"/>
    </source>
</evidence>
<dbReference type="PROSITE" id="PS50027">
    <property type="entry name" value="EGF_LAM_2"/>
    <property type="match status" value="1"/>
</dbReference>
<dbReference type="InterPro" id="IPR013320">
    <property type="entry name" value="ConA-like_dom_sf"/>
</dbReference>
<dbReference type="CDD" id="cd00110">
    <property type="entry name" value="LamG"/>
    <property type="match status" value="2"/>
</dbReference>
<feature type="disulfide bond" evidence="21">
    <location>
        <begin position="1771"/>
        <end position="1783"/>
    </location>
</feature>
<dbReference type="FunFam" id="2.60.40.60:FF:000013">
    <property type="entry name" value="Cadherin EGF LAG seven-pass G-type receptor"/>
    <property type="match status" value="2"/>
</dbReference>
<evidence type="ECO:0000256" key="18">
    <source>
        <dbReference type="ARBA" id="ARBA00023292"/>
    </source>
</evidence>
<evidence type="ECO:0000259" key="24">
    <source>
        <dbReference type="PROSITE" id="PS50025"/>
    </source>
</evidence>
<feature type="domain" description="G-protein coupled receptors family 2 profile 1" evidence="28">
    <location>
        <begin position="1803"/>
        <end position="1876"/>
    </location>
</feature>
<dbReference type="PANTHER" id="PTHR24026">
    <property type="entry name" value="FAT ATYPICAL CADHERIN-RELATED"/>
    <property type="match status" value="1"/>
</dbReference>
<dbReference type="OrthoDB" id="26203at2759"/>
<feature type="domain" description="Cadherin" evidence="30">
    <location>
        <begin position="665"/>
        <end position="770"/>
    </location>
</feature>
<dbReference type="PRINTS" id="PR00205">
    <property type="entry name" value="CADHERIN"/>
</dbReference>
<dbReference type="SUPFAM" id="SSF49899">
    <property type="entry name" value="Concanavalin A-like lectins/glucanases"/>
    <property type="match status" value="2"/>
</dbReference>
<feature type="transmembrane region" description="Helical" evidence="23">
    <location>
        <begin position="2205"/>
        <end position="2228"/>
    </location>
</feature>
<keyword evidence="11 23" id="KW-1133">Transmembrane helix</keyword>
<dbReference type="InterPro" id="IPR036445">
    <property type="entry name" value="GPCR_2_extracell_dom_sf"/>
</dbReference>
<dbReference type="PROSITE" id="PS00022">
    <property type="entry name" value="EGF_1"/>
    <property type="match status" value="3"/>
</dbReference>
<evidence type="ECO:0000259" key="28">
    <source>
        <dbReference type="PROSITE" id="PS50227"/>
    </source>
</evidence>
<evidence type="ECO:0000256" key="15">
    <source>
        <dbReference type="ARBA" id="ARBA00023170"/>
    </source>
</evidence>
<dbReference type="InterPro" id="IPR020894">
    <property type="entry name" value="Cadherin_CS"/>
</dbReference>
<dbReference type="Proteomes" id="UP000014760">
    <property type="component" value="Unassembled WGS sequence"/>
</dbReference>
<feature type="domain" description="Cadherin" evidence="30">
    <location>
        <begin position="246"/>
        <end position="352"/>
    </location>
</feature>
<dbReference type="SUPFAM" id="SSF57196">
    <property type="entry name" value="EGF/Laminin"/>
    <property type="match status" value="3"/>
</dbReference>
<protein>
    <submittedName>
        <fullName evidence="31 32">Uncharacterized protein</fullName>
    </submittedName>
</protein>
<name>R7TWB7_CAPTE</name>
<dbReference type="PROSITE" id="PS01248">
    <property type="entry name" value="EGF_LAM_1"/>
    <property type="match status" value="1"/>
</dbReference>
<dbReference type="Gene3D" id="1.20.1070.10">
    <property type="entry name" value="Rhodopsin 7-helix transmembrane proteins"/>
    <property type="match status" value="1"/>
</dbReference>
<evidence type="ECO:0000259" key="29">
    <source>
        <dbReference type="PROSITE" id="PS50261"/>
    </source>
</evidence>
<feature type="domain" description="G-protein coupled receptors family 2 profile 2" evidence="29">
    <location>
        <begin position="2203"/>
        <end position="2441"/>
    </location>
</feature>
<dbReference type="SMART" id="SM00112">
    <property type="entry name" value="CA"/>
    <property type="match status" value="9"/>
</dbReference>
<proteinExistence type="inferred from homology"/>
<dbReference type="Pfam" id="PF00028">
    <property type="entry name" value="Cadherin"/>
    <property type="match status" value="8"/>
</dbReference>
<keyword evidence="15" id="KW-0675">Receptor</keyword>
<feature type="domain" description="Cadherin" evidence="30">
    <location>
        <begin position="895"/>
        <end position="995"/>
    </location>
</feature>
<feature type="domain" description="Cadherin" evidence="30">
    <location>
        <begin position="353"/>
        <end position="457"/>
    </location>
</feature>
<feature type="domain" description="Laminin G" evidence="24">
    <location>
        <begin position="1468"/>
        <end position="1637"/>
    </location>
</feature>
<evidence type="ECO:0000256" key="10">
    <source>
        <dbReference type="ARBA" id="ARBA00022837"/>
    </source>
</evidence>
<keyword evidence="4" id="KW-0217">Developmental protein</keyword>
<feature type="domain" description="GAIN-B" evidence="27">
    <location>
        <begin position="2026"/>
        <end position="2194"/>
    </location>
</feature>
<dbReference type="CDD" id="cd00054">
    <property type="entry name" value="EGF_CA"/>
    <property type="match status" value="4"/>
</dbReference>
<dbReference type="Pfam" id="PF00008">
    <property type="entry name" value="EGF"/>
    <property type="match status" value="2"/>
</dbReference>
<keyword evidence="13 23" id="KW-0472">Membrane</keyword>
<dbReference type="Gene3D" id="2.60.220.50">
    <property type="match status" value="1"/>
</dbReference>
<evidence type="ECO:0000256" key="12">
    <source>
        <dbReference type="ARBA" id="ARBA00023040"/>
    </source>
</evidence>
<comment type="similarity">
    <text evidence="3">Belongs to the G-protein coupled receptor 2 family. Adhesion G-protein coupled receptor (ADGR) subfamily.</text>
</comment>
<evidence type="ECO:0000259" key="25">
    <source>
        <dbReference type="PROSITE" id="PS50026"/>
    </source>
</evidence>
<dbReference type="GO" id="GO:0048638">
    <property type="term" value="P:regulation of developmental growth"/>
    <property type="evidence" value="ECO:0007669"/>
    <property type="project" value="UniProtKB-ARBA"/>
</dbReference>
<dbReference type="FunFam" id="2.60.40.60:FF:000029">
    <property type="entry name" value="Cadherin EGF LAG seven-pass G-type receptor 3"/>
    <property type="match status" value="1"/>
</dbReference>
<reference evidence="32" key="3">
    <citation type="submission" date="2015-06" db="UniProtKB">
        <authorList>
            <consortium name="EnsemblMetazoa"/>
        </authorList>
    </citation>
    <scope>IDENTIFICATION</scope>
</reference>
<dbReference type="PROSITE" id="PS50268">
    <property type="entry name" value="CADHERIN_2"/>
    <property type="match status" value="9"/>
</dbReference>
<dbReference type="InterPro" id="IPR046338">
    <property type="entry name" value="GAIN_dom_sf"/>
</dbReference>
<dbReference type="GO" id="GO:0022603">
    <property type="term" value="P:regulation of anatomical structure morphogenesis"/>
    <property type="evidence" value="ECO:0007669"/>
    <property type="project" value="UniProtKB-ARBA"/>
</dbReference>
<dbReference type="InterPro" id="IPR003056">
    <property type="entry name" value="GPCR_2_ADGRE2_ADGRE5"/>
</dbReference>
<dbReference type="GO" id="GO:0007156">
    <property type="term" value="P:homophilic cell adhesion via plasma membrane adhesion molecules"/>
    <property type="evidence" value="ECO:0007669"/>
    <property type="project" value="InterPro"/>
</dbReference>
<dbReference type="InterPro" id="IPR001879">
    <property type="entry name" value="GPCR_2_extracellular_dom"/>
</dbReference>
<evidence type="ECO:0000256" key="17">
    <source>
        <dbReference type="ARBA" id="ARBA00023224"/>
    </source>
</evidence>
<dbReference type="PROSITE" id="PS50221">
    <property type="entry name" value="GAIN_B"/>
    <property type="match status" value="1"/>
</dbReference>
<evidence type="ECO:0000256" key="7">
    <source>
        <dbReference type="ARBA" id="ARBA00022692"/>
    </source>
</evidence>
<dbReference type="InterPro" id="IPR015919">
    <property type="entry name" value="Cadherin-like_sf"/>
</dbReference>
<feature type="transmembrane region" description="Helical" evidence="23">
    <location>
        <begin position="2417"/>
        <end position="2440"/>
    </location>
</feature>
<dbReference type="PROSITE" id="PS00232">
    <property type="entry name" value="CADHERIN_1"/>
    <property type="match status" value="6"/>
</dbReference>
<feature type="region of interest" description="Disordered" evidence="22">
    <location>
        <begin position="2554"/>
        <end position="2682"/>
    </location>
</feature>
<dbReference type="CDD" id="cd00055">
    <property type="entry name" value="EGF_Lam"/>
    <property type="match status" value="1"/>
</dbReference>
<keyword evidence="9" id="KW-0677">Repeat</keyword>
<feature type="transmembrane region" description="Helical" evidence="23">
    <location>
        <begin position="2240"/>
        <end position="2257"/>
    </location>
</feature>
<dbReference type="SMART" id="SM00303">
    <property type="entry name" value="GPS"/>
    <property type="match status" value="1"/>
</dbReference>
<keyword evidence="7 23" id="KW-0812">Transmembrane</keyword>
<keyword evidence="5" id="KW-1003">Cell membrane</keyword>
<dbReference type="Gene3D" id="4.10.1240.10">
    <property type="entry name" value="GPCR, family 2, extracellular hormone receptor domain"/>
    <property type="match status" value="1"/>
</dbReference>
<dbReference type="InterPro" id="IPR000203">
    <property type="entry name" value="GPS"/>
</dbReference>
<evidence type="ECO:0000256" key="2">
    <source>
        <dbReference type="ARBA" id="ARBA00004651"/>
    </source>
</evidence>
<feature type="domain" description="Cadherin" evidence="30">
    <location>
        <begin position="458"/>
        <end position="562"/>
    </location>
</feature>
<dbReference type="PROSITE" id="PS50026">
    <property type="entry name" value="EGF_3"/>
    <property type="match status" value="3"/>
</dbReference>
<keyword evidence="14 20" id="KW-1015">Disulfide bond</keyword>
<dbReference type="InterPro" id="IPR017981">
    <property type="entry name" value="GPCR_2-like_7TM"/>
</dbReference>
<dbReference type="Pfam" id="PF02210">
    <property type="entry name" value="Laminin_G_2"/>
    <property type="match status" value="2"/>
</dbReference>
<dbReference type="Gene3D" id="2.60.40.60">
    <property type="entry name" value="Cadherins"/>
    <property type="match status" value="9"/>
</dbReference>
<evidence type="ECO:0000256" key="23">
    <source>
        <dbReference type="SAM" id="Phobius"/>
    </source>
</evidence>
<evidence type="ECO:0000259" key="30">
    <source>
        <dbReference type="PROSITE" id="PS50268"/>
    </source>
</evidence>
<feature type="compositionally biased region" description="Polar residues" evidence="22">
    <location>
        <begin position="2647"/>
        <end position="2673"/>
    </location>
</feature>
<evidence type="ECO:0000256" key="8">
    <source>
        <dbReference type="ARBA" id="ARBA00022729"/>
    </source>
</evidence>
<evidence type="ECO:0000259" key="26">
    <source>
        <dbReference type="PROSITE" id="PS50027"/>
    </source>
</evidence>
<dbReference type="SMART" id="SM00179">
    <property type="entry name" value="EGF_CA"/>
    <property type="match status" value="3"/>
</dbReference>
<dbReference type="FunFam" id="2.10.25.10:FF:000011">
    <property type="entry name" value="Cadherin EGF LAG seven-pass G-type receptor"/>
    <property type="match status" value="1"/>
</dbReference>
<evidence type="ECO:0000256" key="9">
    <source>
        <dbReference type="ARBA" id="ARBA00022737"/>
    </source>
</evidence>
<feature type="transmembrane region" description="Helical" evidence="23">
    <location>
        <begin position="2390"/>
        <end position="2411"/>
    </location>
</feature>
<dbReference type="FunFam" id="2.60.40.60:FF:000010">
    <property type="entry name" value="Cadherin EGF LAG seven-pass G-type receptor 3"/>
    <property type="match status" value="1"/>
</dbReference>
<evidence type="ECO:0000256" key="11">
    <source>
        <dbReference type="ARBA" id="ARBA00022989"/>
    </source>
</evidence>
<dbReference type="SMART" id="SM00282">
    <property type="entry name" value="LamG"/>
    <property type="match status" value="2"/>
</dbReference>
<gene>
    <name evidence="31" type="ORF">CAPTEDRAFT_182594</name>
</gene>
<evidence type="ECO:0000256" key="20">
    <source>
        <dbReference type="PROSITE-ProRule" id="PRU00076"/>
    </source>
</evidence>
<comment type="caution">
    <text evidence="20">Lacks conserved residue(s) required for the propagation of feature annotation.</text>
</comment>
<dbReference type="Pfam" id="PF16489">
    <property type="entry name" value="GAIN"/>
    <property type="match status" value="1"/>
</dbReference>
<dbReference type="GO" id="GO:0004930">
    <property type="term" value="F:G protein-coupled receptor activity"/>
    <property type="evidence" value="ECO:0007669"/>
    <property type="project" value="UniProtKB-KW"/>
</dbReference>
<dbReference type="PROSITE" id="PS01186">
    <property type="entry name" value="EGF_2"/>
    <property type="match status" value="2"/>
</dbReference>
<dbReference type="FunFam" id="2.10.25.10:FF:000057">
    <property type="entry name" value="protocadherin Fat 1 isoform X2"/>
    <property type="match status" value="1"/>
</dbReference>
<keyword evidence="17" id="KW-0807">Transducer</keyword>
<dbReference type="FunFam" id="2.60.120.200:FF:000173">
    <property type="entry name" value="Cadherin EGF LAG seven-pass G-type receptor"/>
    <property type="match status" value="1"/>
</dbReference>
<dbReference type="FunFam" id="2.60.40.60:FF:000020">
    <property type="entry name" value="Dachsous cadherin-related 1b"/>
    <property type="match status" value="3"/>
</dbReference>
<feature type="disulfide bond" evidence="20">
    <location>
        <begin position="1705"/>
        <end position="1714"/>
    </location>
</feature>
<dbReference type="PRINTS" id="PR00011">
    <property type="entry name" value="EGFLAMININ"/>
</dbReference>
<dbReference type="OMA" id="TEVYTVI"/>
<feature type="disulfide bond" evidence="20">
    <location>
        <begin position="1162"/>
        <end position="1171"/>
    </location>
</feature>
<evidence type="ECO:0000256" key="16">
    <source>
        <dbReference type="ARBA" id="ARBA00023180"/>
    </source>
</evidence>
<dbReference type="InterPro" id="IPR032471">
    <property type="entry name" value="AGRL2-4_GAIN_subdom_A"/>
</dbReference>
<reference evidence="33" key="1">
    <citation type="submission" date="2012-12" db="EMBL/GenBank/DDBJ databases">
        <authorList>
            <person name="Hellsten U."/>
            <person name="Grimwood J."/>
            <person name="Chapman J.A."/>
            <person name="Shapiro H."/>
            <person name="Aerts A."/>
            <person name="Otillar R.P."/>
            <person name="Terry A.Y."/>
            <person name="Boore J.L."/>
            <person name="Simakov O."/>
            <person name="Marletaz F."/>
            <person name="Cho S.-J."/>
            <person name="Edsinger-Gonzales E."/>
            <person name="Havlak P."/>
            <person name="Kuo D.-H."/>
            <person name="Larsson T."/>
            <person name="Lv J."/>
            <person name="Arendt D."/>
            <person name="Savage R."/>
            <person name="Osoegawa K."/>
            <person name="de Jong P."/>
            <person name="Lindberg D.R."/>
            <person name="Seaver E.C."/>
            <person name="Weisblat D.A."/>
            <person name="Putnam N.H."/>
            <person name="Grigoriev I.V."/>
            <person name="Rokhsar D.S."/>
        </authorList>
    </citation>
    <scope>NUCLEOTIDE SEQUENCE</scope>
    <source>
        <strain evidence="33">I ESC-2004</strain>
    </source>
</reference>
<dbReference type="PROSITE" id="PS50025">
    <property type="entry name" value="LAM_G_DOMAIN"/>
    <property type="match status" value="2"/>
</dbReference>
<dbReference type="GO" id="GO:0016324">
    <property type="term" value="C:apical plasma membrane"/>
    <property type="evidence" value="ECO:0007669"/>
    <property type="project" value="UniProtKB-SubCell"/>
</dbReference>
<dbReference type="Gene3D" id="2.60.120.200">
    <property type="match status" value="2"/>
</dbReference>
<evidence type="ECO:0000313" key="33">
    <source>
        <dbReference type="Proteomes" id="UP000014760"/>
    </source>
</evidence>
<dbReference type="PROSITE" id="PS50261">
    <property type="entry name" value="G_PROTEIN_RECEP_F2_4"/>
    <property type="match status" value="1"/>
</dbReference>
<dbReference type="HOGENOM" id="CLU_000158_1_0_1"/>
<keyword evidence="6 20" id="KW-0245">EGF-like domain</keyword>
<dbReference type="Pfam" id="PF23592">
    <property type="entry name" value="Cadherin_CELSR2_9th"/>
    <property type="match status" value="1"/>
</dbReference>
<dbReference type="InterPro" id="IPR056286">
    <property type="entry name" value="Cadherin_CELSR1-3_9th"/>
</dbReference>
<dbReference type="Gene3D" id="2.10.25.10">
    <property type="entry name" value="Laminin"/>
    <property type="match status" value="5"/>
</dbReference>
<keyword evidence="16" id="KW-0325">Glycoprotein</keyword>
<dbReference type="CDD" id="cd15441">
    <property type="entry name" value="7tmB2_CELSR_Adhesion_IV"/>
    <property type="match status" value="1"/>
</dbReference>
<reference evidence="31 33" key="2">
    <citation type="journal article" date="2013" name="Nature">
        <title>Insights into bilaterian evolution from three spiralian genomes.</title>
        <authorList>
            <person name="Simakov O."/>
            <person name="Marletaz F."/>
            <person name="Cho S.J."/>
            <person name="Edsinger-Gonzales E."/>
            <person name="Havlak P."/>
            <person name="Hellsten U."/>
            <person name="Kuo D.H."/>
            <person name="Larsson T."/>
            <person name="Lv J."/>
            <person name="Arendt D."/>
            <person name="Savage R."/>
            <person name="Osoegawa K."/>
            <person name="de Jong P."/>
            <person name="Grimwood J."/>
            <person name="Chapman J.A."/>
            <person name="Shapiro H."/>
            <person name="Aerts A."/>
            <person name="Otillar R.P."/>
            <person name="Terry A.Y."/>
            <person name="Boore J.L."/>
            <person name="Grigoriev I.V."/>
            <person name="Lindberg D.R."/>
            <person name="Seaver E.C."/>
            <person name="Weisblat D.A."/>
            <person name="Putnam N.H."/>
            <person name="Rokhsar D.S."/>
        </authorList>
    </citation>
    <scope>NUCLEOTIDE SEQUENCE</scope>
    <source>
        <strain evidence="31 33">I ESC-2004</strain>
    </source>
</reference>
<feature type="domain" description="Cadherin" evidence="30">
    <location>
        <begin position="30"/>
        <end position="137"/>
    </location>
</feature>
<feature type="transmembrane region" description="Helical" evidence="23">
    <location>
        <begin position="2307"/>
        <end position="2327"/>
    </location>
</feature>
<evidence type="ECO:0000313" key="31">
    <source>
        <dbReference type="EMBL" id="ELT95736.1"/>
    </source>
</evidence>
<keyword evidence="12" id="KW-0297">G-protein coupled receptor</keyword>
<comment type="subcellular location">
    <subcellularLocation>
        <location evidence="1">Apical cell membrane</location>
    </subcellularLocation>
    <subcellularLocation>
        <location evidence="2">Cell membrane</location>
        <topology evidence="2">Multi-pass membrane protein</topology>
    </subcellularLocation>
</comment>
<dbReference type="PANTHER" id="PTHR24026:SF51">
    <property type="entry name" value="PROTOCADHERIN-LIKE WING POLARITY PROTEIN STAN"/>
    <property type="match status" value="1"/>
</dbReference>